<comment type="caution">
    <text evidence="1">The sequence shown here is derived from an EMBL/GenBank/DDBJ whole genome shotgun (WGS) entry which is preliminary data.</text>
</comment>
<protein>
    <submittedName>
        <fullName evidence="1">Uncharacterized protein</fullName>
    </submittedName>
</protein>
<dbReference type="Proteomes" id="UP000807115">
    <property type="component" value="Chromosome 1"/>
</dbReference>
<evidence type="ECO:0000313" key="2">
    <source>
        <dbReference type="Proteomes" id="UP000807115"/>
    </source>
</evidence>
<accession>A0A921RX20</accession>
<dbReference type="EMBL" id="CM027680">
    <property type="protein sequence ID" value="KAG0546847.1"/>
    <property type="molecule type" value="Genomic_DNA"/>
</dbReference>
<proteinExistence type="predicted"/>
<reference evidence="1" key="1">
    <citation type="journal article" date="2019" name="BMC Genomics">
        <title>A new reference genome for Sorghum bicolor reveals high levels of sequence similarity between sweet and grain genotypes: implications for the genetics of sugar metabolism.</title>
        <authorList>
            <person name="Cooper E.A."/>
            <person name="Brenton Z.W."/>
            <person name="Flinn B.S."/>
            <person name="Jenkins J."/>
            <person name="Shu S."/>
            <person name="Flowers D."/>
            <person name="Luo F."/>
            <person name="Wang Y."/>
            <person name="Xia P."/>
            <person name="Barry K."/>
            <person name="Daum C."/>
            <person name="Lipzen A."/>
            <person name="Yoshinaga Y."/>
            <person name="Schmutz J."/>
            <person name="Saski C."/>
            <person name="Vermerris W."/>
            <person name="Kresovich S."/>
        </authorList>
    </citation>
    <scope>NUCLEOTIDE SEQUENCE</scope>
</reference>
<evidence type="ECO:0000313" key="1">
    <source>
        <dbReference type="EMBL" id="KAG0546847.1"/>
    </source>
</evidence>
<sequence>MPWPESGDKCLCNNVALISVLPVCKVATAMLCHWICKLSSPAQRLNSHFLSI</sequence>
<gene>
    <name evidence="1" type="ORF">BDA96_01G029200</name>
</gene>
<name>A0A921RX20_SORBI</name>
<reference evidence="1" key="2">
    <citation type="submission" date="2020-10" db="EMBL/GenBank/DDBJ databases">
        <authorList>
            <person name="Cooper E.A."/>
            <person name="Brenton Z.W."/>
            <person name="Flinn B.S."/>
            <person name="Jenkins J."/>
            <person name="Shu S."/>
            <person name="Flowers D."/>
            <person name="Luo F."/>
            <person name="Wang Y."/>
            <person name="Xia P."/>
            <person name="Barry K."/>
            <person name="Daum C."/>
            <person name="Lipzen A."/>
            <person name="Yoshinaga Y."/>
            <person name="Schmutz J."/>
            <person name="Saski C."/>
            <person name="Vermerris W."/>
            <person name="Kresovich S."/>
        </authorList>
    </citation>
    <scope>NUCLEOTIDE SEQUENCE</scope>
</reference>
<organism evidence="1 2">
    <name type="scientific">Sorghum bicolor</name>
    <name type="common">Sorghum</name>
    <name type="synonym">Sorghum vulgare</name>
    <dbReference type="NCBI Taxonomy" id="4558"/>
    <lineage>
        <taxon>Eukaryota</taxon>
        <taxon>Viridiplantae</taxon>
        <taxon>Streptophyta</taxon>
        <taxon>Embryophyta</taxon>
        <taxon>Tracheophyta</taxon>
        <taxon>Spermatophyta</taxon>
        <taxon>Magnoliopsida</taxon>
        <taxon>Liliopsida</taxon>
        <taxon>Poales</taxon>
        <taxon>Poaceae</taxon>
        <taxon>PACMAD clade</taxon>
        <taxon>Panicoideae</taxon>
        <taxon>Andropogonodae</taxon>
        <taxon>Andropogoneae</taxon>
        <taxon>Sorghinae</taxon>
        <taxon>Sorghum</taxon>
    </lineage>
</organism>
<dbReference type="AlphaFoldDB" id="A0A921RX20"/>